<reference evidence="16 17" key="1">
    <citation type="journal article" date="2018" name="Mol. Plant">
        <title>The genome of Artemisia annua provides insight into the evolution of Asteraceae family and artemisinin biosynthesis.</title>
        <authorList>
            <person name="Shen Q."/>
            <person name="Zhang L."/>
            <person name="Liao Z."/>
            <person name="Wang S."/>
            <person name="Yan T."/>
            <person name="Shi P."/>
            <person name="Liu M."/>
            <person name="Fu X."/>
            <person name="Pan Q."/>
            <person name="Wang Y."/>
            <person name="Lv Z."/>
            <person name="Lu X."/>
            <person name="Zhang F."/>
            <person name="Jiang W."/>
            <person name="Ma Y."/>
            <person name="Chen M."/>
            <person name="Hao X."/>
            <person name="Li L."/>
            <person name="Tang Y."/>
            <person name="Lv G."/>
            <person name="Zhou Y."/>
            <person name="Sun X."/>
            <person name="Brodelius P.E."/>
            <person name="Rose J.K.C."/>
            <person name="Tang K."/>
        </authorList>
    </citation>
    <scope>NUCLEOTIDE SEQUENCE [LARGE SCALE GENOMIC DNA]</scope>
    <source>
        <strain evidence="17">cv. Huhao1</strain>
        <tissue evidence="16">Leaf</tissue>
    </source>
</reference>
<evidence type="ECO:0000256" key="6">
    <source>
        <dbReference type="ARBA" id="ARBA00022679"/>
    </source>
</evidence>
<evidence type="ECO:0000256" key="11">
    <source>
        <dbReference type="ARBA" id="ARBA00023170"/>
    </source>
</evidence>
<dbReference type="Gene3D" id="1.10.510.10">
    <property type="entry name" value="Transferase(Phosphotransferase) domain 1"/>
    <property type="match status" value="2"/>
</dbReference>
<dbReference type="SMART" id="SM00220">
    <property type="entry name" value="S_TKc"/>
    <property type="match status" value="1"/>
</dbReference>
<dbReference type="OrthoDB" id="69842at2759"/>
<evidence type="ECO:0000256" key="2">
    <source>
        <dbReference type="ARBA" id="ARBA00012513"/>
    </source>
</evidence>
<dbReference type="Gene3D" id="3.30.450.20">
    <property type="entry name" value="PAS domain"/>
    <property type="match status" value="1"/>
</dbReference>
<comment type="caution">
    <text evidence="16">The sequence shown here is derived from an EMBL/GenBank/DDBJ whole genome shotgun (WGS) entry which is preliminary data.</text>
</comment>
<dbReference type="GO" id="GO:0004674">
    <property type="term" value="F:protein serine/threonine kinase activity"/>
    <property type="evidence" value="ECO:0007669"/>
    <property type="project" value="UniProtKB-KW"/>
</dbReference>
<dbReference type="EMBL" id="PKPP01001957">
    <property type="protein sequence ID" value="PWA78652.1"/>
    <property type="molecule type" value="Genomic_DNA"/>
</dbReference>
<keyword evidence="7" id="KW-0547">Nucleotide-binding</keyword>
<keyword evidence="14" id="KW-0812">Transmembrane</keyword>
<feature type="domain" description="Protein kinase" evidence="15">
    <location>
        <begin position="327"/>
        <end position="585"/>
    </location>
</feature>
<evidence type="ECO:0000256" key="7">
    <source>
        <dbReference type="ARBA" id="ARBA00022741"/>
    </source>
</evidence>
<evidence type="ECO:0000256" key="1">
    <source>
        <dbReference type="ARBA" id="ARBA00010507"/>
    </source>
</evidence>
<evidence type="ECO:0000256" key="4">
    <source>
        <dbReference type="ARBA" id="ARBA00022543"/>
    </source>
</evidence>
<evidence type="ECO:0000256" key="3">
    <source>
        <dbReference type="ARBA" id="ARBA00022527"/>
    </source>
</evidence>
<name>A0A2U1NYR6_ARTAN</name>
<dbReference type="Pfam" id="PF13426">
    <property type="entry name" value="PAS_9"/>
    <property type="match status" value="1"/>
</dbReference>
<keyword evidence="8 16" id="KW-0418">Kinase</keyword>
<dbReference type="PANTHER" id="PTHR44329:SF47">
    <property type="entry name" value="SERINE_THREONINE-PROTEIN KINASE ROCO5-RELATED"/>
    <property type="match status" value="1"/>
</dbReference>
<comment type="similarity">
    <text evidence="1">Belongs to the protein kinase superfamily. TKL Ser/Thr protein kinase family. RAF subfamily.</text>
</comment>
<evidence type="ECO:0000256" key="12">
    <source>
        <dbReference type="ARBA" id="ARBA00047899"/>
    </source>
</evidence>
<dbReference type="Proteomes" id="UP000245207">
    <property type="component" value="Unassembled WGS sequence"/>
</dbReference>
<dbReference type="GO" id="GO:0005524">
    <property type="term" value="F:ATP binding"/>
    <property type="evidence" value="ECO:0007669"/>
    <property type="project" value="UniProtKB-KW"/>
</dbReference>
<dbReference type="InterPro" id="IPR001245">
    <property type="entry name" value="Ser-Thr/Tyr_kinase_cat_dom"/>
</dbReference>
<dbReference type="AlphaFoldDB" id="A0A2U1NYR6"/>
<proteinExistence type="inferred from homology"/>
<keyword evidence="10" id="KW-0157">Chromophore</keyword>
<gene>
    <name evidence="16" type="ORF">CTI12_AA211640</name>
</gene>
<evidence type="ECO:0000256" key="8">
    <source>
        <dbReference type="ARBA" id="ARBA00022777"/>
    </source>
</evidence>
<dbReference type="SUPFAM" id="SSF56112">
    <property type="entry name" value="Protein kinase-like (PK-like)"/>
    <property type="match status" value="1"/>
</dbReference>
<dbReference type="Gene3D" id="3.30.200.20">
    <property type="entry name" value="Phosphorylase Kinase, domain 1"/>
    <property type="match status" value="1"/>
</dbReference>
<evidence type="ECO:0000313" key="16">
    <source>
        <dbReference type="EMBL" id="PWA78652.1"/>
    </source>
</evidence>
<dbReference type="InterPro" id="IPR011009">
    <property type="entry name" value="Kinase-like_dom_sf"/>
</dbReference>
<keyword evidence="5" id="KW-0716">Sensory transduction</keyword>
<evidence type="ECO:0000259" key="15">
    <source>
        <dbReference type="PROSITE" id="PS50011"/>
    </source>
</evidence>
<organism evidence="16 17">
    <name type="scientific">Artemisia annua</name>
    <name type="common">Sweet wormwood</name>
    <dbReference type="NCBI Taxonomy" id="35608"/>
    <lineage>
        <taxon>Eukaryota</taxon>
        <taxon>Viridiplantae</taxon>
        <taxon>Streptophyta</taxon>
        <taxon>Embryophyta</taxon>
        <taxon>Tracheophyta</taxon>
        <taxon>Spermatophyta</taxon>
        <taxon>Magnoliopsida</taxon>
        <taxon>eudicotyledons</taxon>
        <taxon>Gunneridae</taxon>
        <taxon>Pentapetalae</taxon>
        <taxon>asterids</taxon>
        <taxon>campanulids</taxon>
        <taxon>Asterales</taxon>
        <taxon>Asteraceae</taxon>
        <taxon>Asteroideae</taxon>
        <taxon>Anthemideae</taxon>
        <taxon>Artemisiinae</taxon>
        <taxon>Artemisia</taxon>
    </lineage>
</organism>
<keyword evidence="17" id="KW-1185">Reference proteome</keyword>
<keyword evidence="9" id="KW-0067">ATP-binding</keyword>
<accession>A0A2U1NYR6</accession>
<dbReference type="GO" id="GO:0009881">
    <property type="term" value="F:photoreceptor activity"/>
    <property type="evidence" value="ECO:0007669"/>
    <property type="project" value="UniProtKB-KW"/>
</dbReference>
<dbReference type="STRING" id="35608.A0A2U1NYR6"/>
<dbReference type="PROSITE" id="PS50011">
    <property type="entry name" value="PROTEIN_KINASE_DOM"/>
    <property type="match status" value="1"/>
</dbReference>
<dbReference type="NCBIfam" id="TIGR00229">
    <property type="entry name" value="sensory_box"/>
    <property type="match status" value="1"/>
</dbReference>
<dbReference type="InterPro" id="IPR051681">
    <property type="entry name" value="Ser/Thr_Kinases-Pseudokinases"/>
</dbReference>
<evidence type="ECO:0000256" key="9">
    <source>
        <dbReference type="ARBA" id="ARBA00022840"/>
    </source>
</evidence>
<dbReference type="PANTHER" id="PTHR44329">
    <property type="entry name" value="SERINE/THREONINE-PROTEIN KINASE TNNI3K-RELATED"/>
    <property type="match status" value="1"/>
</dbReference>
<dbReference type="InterPro" id="IPR008271">
    <property type="entry name" value="Ser/Thr_kinase_AS"/>
</dbReference>
<keyword evidence="14" id="KW-0472">Membrane</keyword>
<dbReference type="PROSITE" id="PS00108">
    <property type="entry name" value="PROTEIN_KINASE_ST"/>
    <property type="match status" value="1"/>
</dbReference>
<evidence type="ECO:0000313" key="17">
    <source>
        <dbReference type="Proteomes" id="UP000245207"/>
    </source>
</evidence>
<dbReference type="CDD" id="cd00130">
    <property type="entry name" value="PAS"/>
    <property type="match status" value="1"/>
</dbReference>
<keyword evidence="11" id="KW-0675">Receptor</keyword>
<keyword evidence="14" id="KW-1133">Transmembrane helix</keyword>
<sequence length="585" mass="66240">MTTQIPGIFSGTIPLWYRYCISDPELLLARFMVPVPYRVRESYCFGTDCTCRNRMAQHIFGYTAAEALGKTPPDLSAGPSNGKLANLLLQRAVKGESWSGEFPAINKNREMFNVVCSVVPYRDEYGTIVGVLVVATDARPFRELRPGLSAPKRSSADNFGKDLHKPFQTTVTSKITNMASKVMSKMRNNMVHDGRSSDNYDCDFAPSTNYQFTENRKTYSNRGSESKPGIHKVLSSKAEACVRSKGISWPLKEKEKDTSVIRMGHFGCPWLHNDHHEQNIGPEMSSSASNRTEALGSWSSSCSASTPGNSEDHYINKFDVEISWDDLMIGKQIGQGSCGIAYRALWYGSDVVVKVFTKLQYPGDVILSFRTEVSLMKRLRHPNILLFMGAVTTPQHLCIVTEFLPRCLKFPYVLTVSAILCINITNFLFFYSGSLFQLLRKNTAKLDWRRQVHIAMDIAHGMNYLHHFQPPIIHRDLKSLNVFVDKNWTVKPQWMAPEVLRNEQADERSDVYSYGVVLWEIITGKIPWDDLNPMQLCIYITVSQSPHLQVVGVVGFMNQRLEIPNDINPEWAALIESCWSRFVPC</sequence>
<dbReference type="SUPFAM" id="SSF55785">
    <property type="entry name" value="PYP-like sensor domain (PAS domain)"/>
    <property type="match status" value="1"/>
</dbReference>
<keyword evidence="4" id="KW-0600">Photoreceptor protein</keyword>
<protein>
    <recommendedName>
        <fullName evidence="2">non-specific serine/threonine protein kinase</fullName>
        <ecNumber evidence="2">2.7.11.1</ecNumber>
    </recommendedName>
</protein>
<dbReference type="CDD" id="cd13999">
    <property type="entry name" value="STKc_MAP3K-like"/>
    <property type="match status" value="1"/>
</dbReference>
<comment type="catalytic activity">
    <reaction evidence="12">
        <text>L-threonyl-[protein] + ATP = O-phospho-L-threonyl-[protein] + ADP + H(+)</text>
        <dbReference type="Rhea" id="RHEA:46608"/>
        <dbReference type="Rhea" id="RHEA-COMP:11060"/>
        <dbReference type="Rhea" id="RHEA-COMP:11605"/>
        <dbReference type="ChEBI" id="CHEBI:15378"/>
        <dbReference type="ChEBI" id="CHEBI:30013"/>
        <dbReference type="ChEBI" id="CHEBI:30616"/>
        <dbReference type="ChEBI" id="CHEBI:61977"/>
        <dbReference type="ChEBI" id="CHEBI:456216"/>
        <dbReference type="EC" id="2.7.11.1"/>
    </reaction>
</comment>
<dbReference type="InterPro" id="IPR035965">
    <property type="entry name" value="PAS-like_dom_sf"/>
</dbReference>
<keyword evidence="6" id="KW-0808">Transferase</keyword>
<comment type="catalytic activity">
    <reaction evidence="13">
        <text>L-seryl-[protein] + ATP = O-phospho-L-seryl-[protein] + ADP + H(+)</text>
        <dbReference type="Rhea" id="RHEA:17989"/>
        <dbReference type="Rhea" id="RHEA-COMP:9863"/>
        <dbReference type="Rhea" id="RHEA-COMP:11604"/>
        <dbReference type="ChEBI" id="CHEBI:15378"/>
        <dbReference type="ChEBI" id="CHEBI:29999"/>
        <dbReference type="ChEBI" id="CHEBI:30616"/>
        <dbReference type="ChEBI" id="CHEBI:83421"/>
        <dbReference type="ChEBI" id="CHEBI:456216"/>
        <dbReference type="EC" id="2.7.11.1"/>
    </reaction>
</comment>
<keyword evidence="3" id="KW-0723">Serine/threonine-protein kinase</keyword>
<evidence type="ECO:0000256" key="10">
    <source>
        <dbReference type="ARBA" id="ARBA00022991"/>
    </source>
</evidence>
<feature type="transmembrane region" description="Helical" evidence="14">
    <location>
        <begin position="410"/>
        <end position="431"/>
    </location>
</feature>
<dbReference type="Pfam" id="PF07714">
    <property type="entry name" value="PK_Tyr_Ser-Thr"/>
    <property type="match status" value="1"/>
</dbReference>
<evidence type="ECO:0000256" key="13">
    <source>
        <dbReference type="ARBA" id="ARBA00048679"/>
    </source>
</evidence>
<dbReference type="InterPro" id="IPR000719">
    <property type="entry name" value="Prot_kinase_dom"/>
</dbReference>
<dbReference type="EC" id="2.7.11.1" evidence="2"/>
<dbReference type="FunFam" id="3.30.200.20:FF:000060">
    <property type="entry name" value="Serine/threonine-protein kinase isoform 1"/>
    <property type="match status" value="1"/>
</dbReference>
<dbReference type="InterPro" id="IPR000014">
    <property type="entry name" value="PAS"/>
</dbReference>
<evidence type="ECO:0000256" key="5">
    <source>
        <dbReference type="ARBA" id="ARBA00022606"/>
    </source>
</evidence>
<evidence type="ECO:0000256" key="14">
    <source>
        <dbReference type="SAM" id="Phobius"/>
    </source>
</evidence>